<comment type="caution">
    <text evidence="2">The sequence shown here is derived from an EMBL/GenBank/DDBJ whole genome shotgun (WGS) entry which is preliminary data.</text>
</comment>
<dbReference type="AlphaFoldDB" id="B4CZZ5"/>
<keyword evidence="3" id="KW-1185">Reference proteome</keyword>
<dbReference type="STRING" id="497964.CfE428DRAFT_2233"/>
<dbReference type="InParanoid" id="B4CZZ5"/>
<dbReference type="Proteomes" id="UP000005824">
    <property type="component" value="Unassembled WGS sequence"/>
</dbReference>
<keyword evidence="1" id="KW-1133">Transmembrane helix</keyword>
<reference evidence="2 3" key="1">
    <citation type="journal article" date="2011" name="J. Bacteriol.">
        <title>Genome sequence of Chthoniobacter flavus Ellin428, an aerobic heterotrophic soil bacterium.</title>
        <authorList>
            <person name="Kant R."/>
            <person name="van Passel M.W."/>
            <person name="Palva A."/>
            <person name="Lucas S."/>
            <person name="Lapidus A."/>
            <person name="Glavina Del Rio T."/>
            <person name="Dalin E."/>
            <person name="Tice H."/>
            <person name="Bruce D."/>
            <person name="Goodwin L."/>
            <person name="Pitluck S."/>
            <person name="Larimer F.W."/>
            <person name="Land M.L."/>
            <person name="Hauser L."/>
            <person name="Sangwan P."/>
            <person name="de Vos W.M."/>
            <person name="Janssen P.H."/>
            <person name="Smidt H."/>
        </authorList>
    </citation>
    <scope>NUCLEOTIDE SEQUENCE [LARGE SCALE GENOMIC DNA]</scope>
    <source>
        <strain evidence="2 3">Ellin428</strain>
    </source>
</reference>
<keyword evidence="1" id="KW-0472">Membrane</keyword>
<organism evidence="2 3">
    <name type="scientific">Chthoniobacter flavus Ellin428</name>
    <dbReference type="NCBI Taxonomy" id="497964"/>
    <lineage>
        <taxon>Bacteria</taxon>
        <taxon>Pseudomonadati</taxon>
        <taxon>Verrucomicrobiota</taxon>
        <taxon>Spartobacteria</taxon>
        <taxon>Chthoniobacterales</taxon>
        <taxon>Chthoniobacteraceae</taxon>
        <taxon>Chthoniobacter</taxon>
    </lineage>
</organism>
<accession>B4CZZ5</accession>
<feature type="transmembrane region" description="Helical" evidence="1">
    <location>
        <begin position="7"/>
        <end position="26"/>
    </location>
</feature>
<keyword evidence="1" id="KW-0812">Transmembrane</keyword>
<gene>
    <name evidence="2" type="ORF">CfE428DRAFT_2233</name>
</gene>
<protein>
    <submittedName>
        <fullName evidence="2">Uncharacterized protein</fullName>
    </submittedName>
</protein>
<evidence type="ECO:0000313" key="2">
    <source>
        <dbReference type="EMBL" id="EDY20309.1"/>
    </source>
</evidence>
<dbReference type="EMBL" id="ABVL01000005">
    <property type="protein sequence ID" value="EDY20309.1"/>
    <property type="molecule type" value="Genomic_DNA"/>
</dbReference>
<dbReference type="RefSeq" id="WP_006979558.1">
    <property type="nucleotide sequence ID" value="NZ_ABVL01000005.1"/>
</dbReference>
<proteinExistence type="predicted"/>
<evidence type="ECO:0000313" key="3">
    <source>
        <dbReference type="Proteomes" id="UP000005824"/>
    </source>
</evidence>
<sequence length="60" mass="6554">MSIKAFHIIFIAISDILAGVCAWWGFASDITLFGVASALAAVALFIYGIYFVRKSRTLIL</sequence>
<name>B4CZZ5_9BACT</name>
<evidence type="ECO:0000256" key="1">
    <source>
        <dbReference type="SAM" id="Phobius"/>
    </source>
</evidence>
<feature type="transmembrane region" description="Helical" evidence="1">
    <location>
        <begin position="32"/>
        <end position="52"/>
    </location>
</feature>